<dbReference type="GO" id="GO:0000978">
    <property type="term" value="F:RNA polymerase II cis-regulatory region sequence-specific DNA binding"/>
    <property type="evidence" value="ECO:0007669"/>
    <property type="project" value="TreeGrafter"/>
</dbReference>
<reference evidence="10 11" key="1">
    <citation type="journal article" date="2013" name="BMC Genomics">
        <title>High quality de novo sequencing and assembly of the Saccharomyces arboricolus genome.</title>
        <authorList>
            <person name="Liti G."/>
            <person name="Nguyen Ba A.N."/>
            <person name="Blythe M."/>
            <person name="Mueller C.A."/>
            <person name="Bergstroem A."/>
            <person name="Cubillos F.A."/>
            <person name="Dafhnis-Calas F."/>
            <person name="Khoshraftar S."/>
            <person name="Malla S."/>
            <person name="Mehta N."/>
            <person name="Siow C.C."/>
            <person name="Warringer J."/>
            <person name="Moses A.M."/>
            <person name="Louis E.J."/>
            <person name="Nieduszynski C.A."/>
        </authorList>
    </citation>
    <scope>NUCLEOTIDE SEQUENCE [LARGE SCALE GENOMIC DNA]</scope>
    <source>
        <strain evidence="11">H-6 / AS 2.3317 / CBS 10644</strain>
    </source>
</reference>
<dbReference type="SUPFAM" id="SSF57701">
    <property type="entry name" value="Zn2/Cys6 DNA-binding domain"/>
    <property type="match status" value="1"/>
</dbReference>
<dbReference type="InterPro" id="IPR050675">
    <property type="entry name" value="OAF3"/>
</dbReference>
<evidence type="ECO:0000256" key="1">
    <source>
        <dbReference type="ARBA" id="ARBA00022723"/>
    </source>
</evidence>
<evidence type="ECO:0000256" key="8">
    <source>
        <dbReference type="SAM" id="Phobius"/>
    </source>
</evidence>
<evidence type="ECO:0000256" key="3">
    <source>
        <dbReference type="ARBA" id="ARBA00023015"/>
    </source>
</evidence>
<dbReference type="InterPro" id="IPR036864">
    <property type="entry name" value="Zn2-C6_fun-type_DNA-bd_sf"/>
</dbReference>
<evidence type="ECO:0000313" key="11">
    <source>
        <dbReference type="Proteomes" id="UP000006968"/>
    </source>
</evidence>
<keyword evidence="2" id="KW-0862">Zinc</keyword>
<proteinExistence type="predicted"/>
<dbReference type="CDD" id="cd00067">
    <property type="entry name" value="GAL4"/>
    <property type="match status" value="1"/>
</dbReference>
<dbReference type="AlphaFoldDB" id="J8LRQ4"/>
<comment type="caution">
    <text evidence="10">The sequence shown here is derived from an EMBL/GenBank/DDBJ whole genome shotgun (WGS) entry which is preliminary data.</text>
</comment>
<dbReference type="GO" id="GO:0000981">
    <property type="term" value="F:DNA-binding transcription factor activity, RNA polymerase II-specific"/>
    <property type="evidence" value="ECO:0007669"/>
    <property type="project" value="InterPro"/>
</dbReference>
<dbReference type="PROSITE" id="PS00463">
    <property type="entry name" value="ZN2_CY6_FUNGAL_1"/>
    <property type="match status" value="1"/>
</dbReference>
<evidence type="ECO:0000259" key="9">
    <source>
        <dbReference type="PROSITE" id="PS50048"/>
    </source>
</evidence>
<feature type="compositionally biased region" description="Polar residues" evidence="7">
    <location>
        <begin position="1"/>
        <end position="10"/>
    </location>
</feature>
<evidence type="ECO:0000256" key="4">
    <source>
        <dbReference type="ARBA" id="ARBA00023125"/>
    </source>
</evidence>
<keyword evidence="8" id="KW-1133">Transmembrane helix</keyword>
<dbReference type="OrthoDB" id="5069333at2759"/>
<feature type="compositionally biased region" description="Polar residues" evidence="7">
    <location>
        <begin position="970"/>
        <end position="1011"/>
    </location>
</feature>
<feature type="region of interest" description="Disordered" evidence="7">
    <location>
        <begin position="1"/>
        <end position="56"/>
    </location>
</feature>
<dbReference type="InterPro" id="IPR001138">
    <property type="entry name" value="Zn2Cys6_DnaBD"/>
</dbReference>
<sequence length="1045" mass="118916">MVENSAQQAPLNEDGDNDTDKPYSEAFFLGLNNPTPGLEAEHSSTSPAPENSETHNRKRNRISFVCQACRKSKTKCDREKPECGRCIKHGLKCVYDVSKQPAPRIPSKDAIISRLEKDMYYWKDKAMKLLTEREAKESGKRSASPTSTHKTNGHSPKAKKLHTTEKLHDQDVKEDPNNDESDMEINLYRSHPTMIKSKVMKREVKPLSENYIIIQDCFLKILVTSVFLDTSKNTMIPALTANANITRAQPSVANNLLKLKEMLIRQCQTDDEKNRVNEFTDRILQNTNSNRNLKIGMLLSMLYNSVGHQYLEDHCPQGGEYSDLLKCLISECEAILPPYEIIECYKNHFYEYVYPSLPFIELEIFEESLSQTIFPDANDQSRVTIRMGSTHLRSKVENLSLLLVILKLSYMSIRFLDHKTADSSFYLSKEIIDKYPIPNDFILLSQRCLASENWCACANENIISCLLYIWSFFAFSPEEGDFFLEHPTDVISSLIMMLSTSIGLHRDPSDFPQLISPSTSDKRTLNHRRILWLSIVTVCSFEASLKGRHSVSPISLMALFLNIKDPDSLTVYMNRVRSDLSDHNNHKLLRIHEFTFKRAQLALLLSDLDNLTMTYYGTFHLHSIEFVREKIEIFVEENFPIVPLKTVAQDKSDLDDADVMSEMNILSSENSSSFHSRIMNKLLMLRTSMAIFLHFESSITKDKNVFPFYKKYFMVSCMDALSLINYFNRFFNGDYRNAISSLTSFNVTKFIQLALSSTIFSLLGIILRIGLAIYMLYSEMQKIPGTMDTKRKELNAKIKKFSALQRDLESALEGIYCSASEQLRFTYFPVFKMLALFDVIVQRMRKGELWHGIFTMIQMEPLHSRIIKTLSITLGVKLDKKDRLLEELMGCNHVAKFDTKEIDELNESIKKEIQISSGLKPPVNTIGLFNGESFGNLGPNIAQPWTPSLDNLEKLSSAAAVSQNLDYHTGLQQGSLPGGSKEQTPMTGMNSLNNSMNATPMADNSSGSQLPNGFDRGQANNTPFPGYFGGLDLFDYDFLFGNDFA</sequence>
<keyword evidence="5" id="KW-0804">Transcription</keyword>
<gene>
    <name evidence="10" type="ORF">SU7_0006</name>
</gene>
<dbReference type="HOGENOM" id="CLU_008453_0_0_1"/>
<keyword evidence="4" id="KW-0238">DNA-binding</keyword>
<accession>J8LRQ4</accession>
<feature type="region of interest" description="Disordered" evidence="7">
    <location>
        <begin position="133"/>
        <end position="184"/>
    </location>
</feature>
<dbReference type="SMART" id="SM00066">
    <property type="entry name" value="GAL4"/>
    <property type="match status" value="1"/>
</dbReference>
<feature type="compositionally biased region" description="Polar residues" evidence="7">
    <location>
        <begin position="141"/>
        <end position="154"/>
    </location>
</feature>
<keyword evidence="8" id="KW-0812">Transmembrane</keyword>
<keyword evidence="6" id="KW-0539">Nucleus</keyword>
<dbReference type="EMBL" id="ALIE01000002">
    <property type="protein sequence ID" value="EJS44842.1"/>
    <property type="molecule type" value="Genomic_DNA"/>
</dbReference>
<protein>
    <submittedName>
        <fullName evidence="10">Oaf1p</fullName>
    </submittedName>
</protein>
<feature type="compositionally biased region" description="Basic and acidic residues" evidence="7">
    <location>
        <begin position="162"/>
        <end position="176"/>
    </location>
</feature>
<dbReference type="PRINTS" id="PR00755">
    <property type="entry name" value="AFLATOXINBRP"/>
</dbReference>
<dbReference type="Pfam" id="PF00172">
    <property type="entry name" value="Zn_clus"/>
    <property type="match status" value="1"/>
</dbReference>
<evidence type="ECO:0000256" key="6">
    <source>
        <dbReference type="ARBA" id="ARBA00023242"/>
    </source>
</evidence>
<dbReference type="PANTHER" id="PTHR31069:SF29">
    <property type="entry name" value="OLEATE-ACTIVATED TRANSCRIPTION FACTOR 1-RELATED"/>
    <property type="match status" value="1"/>
</dbReference>
<keyword evidence="8" id="KW-0472">Membrane</keyword>
<dbReference type="CDD" id="cd12148">
    <property type="entry name" value="fungal_TF_MHR"/>
    <property type="match status" value="1"/>
</dbReference>
<organism evidence="10 11">
    <name type="scientific">Saccharomyces arboricola (strain H-6 / AS 2.3317 / CBS 10644)</name>
    <name type="common">Yeast</name>
    <dbReference type="NCBI Taxonomy" id="1160507"/>
    <lineage>
        <taxon>Eukaryota</taxon>
        <taxon>Fungi</taxon>
        <taxon>Dikarya</taxon>
        <taxon>Ascomycota</taxon>
        <taxon>Saccharomycotina</taxon>
        <taxon>Saccharomycetes</taxon>
        <taxon>Saccharomycetales</taxon>
        <taxon>Saccharomycetaceae</taxon>
        <taxon>Saccharomyces</taxon>
    </lineage>
</organism>
<dbReference type="Proteomes" id="UP000006968">
    <property type="component" value="Chromosome I"/>
</dbReference>
<dbReference type="Gene3D" id="4.10.240.10">
    <property type="entry name" value="Zn(2)-C6 fungal-type DNA-binding domain"/>
    <property type="match status" value="1"/>
</dbReference>
<keyword evidence="11" id="KW-1185">Reference proteome</keyword>
<evidence type="ECO:0000313" key="10">
    <source>
        <dbReference type="EMBL" id="EJS44842.1"/>
    </source>
</evidence>
<dbReference type="PROSITE" id="PS50048">
    <property type="entry name" value="ZN2_CY6_FUNGAL_2"/>
    <property type="match status" value="1"/>
</dbReference>
<evidence type="ECO:0000256" key="5">
    <source>
        <dbReference type="ARBA" id="ARBA00023163"/>
    </source>
</evidence>
<dbReference type="PANTHER" id="PTHR31069">
    <property type="entry name" value="OLEATE-ACTIVATED TRANSCRIPTION FACTOR 1-RELATED"/>
    <property type="match status" value="1"/>
</dbReference>
<dbReference type="GO" id="GO:0005634">
    <property type="term" value="C:nucleus"/>
    <property type="evidence" value="ECO:0007669"/>
    <property type="project" value="TreeGrafter"/>
</dbReference>
<dbReference type="GO" id="GO:0008270">
    <property type="term" value="F:zinc ion binding"/>
    <property type="evidence" value="ECO:0007669"/>
    <property type="project" value="InterPro"/>
</dbReference>
<name>J8LRQ4_SACAR</name>
<feature type="domain" description="Zn(2)-C6 fungal-type" evidence="9">
    <location>
        <begin position="65"/>
        <end position="95"/>
    </location>
</feature>
<keyword evidence="1" id="KW-0479">Metal-binding</keyword>
<feature type="transmembrane region" description="Helical" evidence="8">
    <location>
        <begin position="751"/>
        <end position="777"/>
    </location>
</feature>
<evidence type="ECO:0000256" key="2">
    <source>
        <dbReference type="ARBA" id="ARBA00022833"/>
    </source>
</evidence>
<evidence type="ECO:0000256" key="7">
    <source>
        <dbReference type="SAM" id="MobiDB-lite"/>
    </source>
</evidence>
<feature type="region of interest" description="Disordered" evidence="7">
    <location>
        <begin position="970"/>
        <end position="1018"/>
    </location>
</feature>
<keyword evidence="3" id="KW-0805">Transcription regulation</keyword>
<dbReference type="GO" id="GO:0045944">
    <property type="term" value="P:positive regulation of transcription by RNA polymerase II"/>
    <property type="evidence" value="ECO:0007669"/>
    <property type="project" value="TreeGrafter"/>
</dbReference>